<proteinExistence type="inferred from homology"/>
<dbReference type="OrthoDB" id="9804721at2"/>
<feature type="domain" description="UspA" evidence="2">
    <location>
        <begin position="21"/>
        <end position="175"/>
    </location>
</feature>
<dbReference type="PANTHER" id="PTHR46268">
    <property type="entry name" value="STRESS RESPONSE PROTEIN NHAX"/>
    <property type="match status" value="1"/>
</dbReference>
<sequence length="302" mass="33411">MVPTTSCWTTEGRAVIDPQNKVLACVDRSRFAVHVADYAAWAANRLNAPLEFLHVIDRHPERSTGDDHSGTIGIDAQQHLLTQLSTEDEQRARSTREQGRIFLKQLRERALAAGCPEVDVRQRHGELEDTLREQQAQVRLMVLGRRGASAEATRRDLGRNVERVVRALRRPVLTVTEGFKPPERVMIAFDGSGVTRRGVEMIAASPLFAGLPIHLLMSGKPRADAPRQLDWAHARLETAGFAVTPAWVPGDAETVIARVVQEQSIDLLVMGAFGHSVLRRLILGSKTADLLRSATIPTLLLR</sequence>
<dbReference type="Gene3D" id="3.40.50.12370">
    <property type="match status" value="1"/>
</dbReference>
<gene>
    <name evidence="3" type="ORF">E4680_08465</name>
</gene>
<dbReference type="InterPro" id="IPR006016">
    <property type="entry name" value="UspA"/>
</dbReference>
<dbReference type="PANTHER" id="PTHR46268:SF6">
    <property type="entry name" value="UNIVERSAL STRESS PROTEIN UP12"/>
    <property type="match status" value="1"/>
</dbReference>
<dbReference type="Pfam" id="PF00582">
    <property type="entry name" value="Usp"/>
    <property type="match status" value="2"/>
</dbReference>
<comment type="similarity">
    <text evidence="1">Belongs to the universal stress protein A family.</text>
</comment>
<name>A0A4Z0F7P5_9GAMM</name>
<dbReference type="InterPro" id="IPR006015">
    <property type="entry name" value="Universal_stress_UspA"/>
</dbReference>
<dbReference type="CDD" id="cd00293">
    <property type="entry name" value="USP-like"/>
    <property type="match status" value="2"/>
</dbReference>
<dbReference type="SUPFAM" id="SSF52402">
    <property type="entry name" value="Adenine nucleotide alpha hydrolases-like"/>
    <property type="match status" value="2"/>
</dbReference>
<dbReference type="EMBL" id="SRIO01000010">
    <property type="protein sequence ID" value="TFZ82273.1"/>
    <property type="molecule type" value="Genomic_DNA"/>
</dbReference>
<dbReference type="Proteomes" id="UP000297890">
    <property type="component" value="Unassembled WGS sequence"/>
</dbReference>
<dbReference type="PRINTS" id="PR01438">
    <property type="entry name" value="UNVRSLSTRESS"/>
</dbReference>
<protein>
    <submittedName>
        <fullName evidence="3">Universal stress protein</fullName>
    </submittedName>
</protein>
<evidence type="ECO:0000256" key="1">
    <source>
        <dbReference type="ARBA" id="ARBA00008791"/>
    </source>
</evidence>
<evidence type="ECO:0000259" key="2">
    <source>
        <dbReference type="Pfam" id="PF00582"/>
    </source>
</evidence>
<keyword evidence="4" id="KW-1185">Reference proteome</keyword>
<evidence type="ECO:0000313" key="4">
    <source>
        <dbReference type="Proteomes" id="UP000297890"/>
    </source>
</evidence>
<comment type="caution">
    <text evidence="3">The sequence shown here is derived from an EMBL/GenBank/DDBJ whole genome shotgun (WGS) entry which is preliminary data.</text>
</comment>
<accession>A0A4Z0F7P5</accession>
<evidence type="ECO:0000313" key="3">
    <source>
        <dbReference type="EMBL" id="TFZ82273.1"/>
    </source>
</evidence>
<dbReference type="AlphaFoldDB" id="A0A4Z0F7P5"/>
<organism evidence="3 4">
    <name type="scientific">Candidatus Macondimonas diazotrophica</name>
    <dbReference type="NCBI Taxonomy" id="2305248"/>
    <lineage>
        <taxon>Bacteria</taxon>
        <taxon>Pseudomonadati</taxon>
        <taxon>Pseudomonadota</taxon>
        <taxon>Gammaproteobacteria</taxon>
        <taxon>Chromatiales</taxon>
        <taxon>Ectothiorhodospiraceae</taxon>
        <taxon>Candidatus Macondimonas</taxon>
    </lineage>
</organism>
<feature type="domain" description="UspA" evidence="2">
    <location>
        <begin position="223"/>
        <end position="302"/>
    </location>
</feature>
<reference evidence="3 4" key="1">
    <citation type="journal article" date="2019" name="ISME J.">
        <title>Candidatus Macondimonas diazotrophica, a novel gammaproteobacterial genus dominating crude-oil-contaminated coastal sediments.</title>
        <authorList>
            <person name="Karthikeyan S."/>
            <person name="Konstantinidis K."/>
        </authorList>
    </citation>
    <scope>NUCLEOTIDE SEQUENCE [LARGE SCALE GENOMIC DNA]</scope>
    <source>
        <strain evidence="3 4">KTK01</strain>
    </source>
</reference>